<sequence length="119" mass="13349">MNKTKTSLLFFAFIGTCLVTMSAFASSTIEGVWKHATKPALIEFNLTTGVASVKEHQTHKQNYGLTIIKNIVQSTETEWVGEMYNGYEDKYVFVTIKLNSTSLSVFDSENSEVLKLVKE</sequence>
<dbReference type="Proteomes" id="UP000305471">
    <property type="component" value="Unassembled WGS sequence"/>
</dbReference>
<keyword evidence="3" id="KW-1185">Reference proteome</keyword>
<reference evidence="2 3" key="1">
    <citation type="submission" date="2019-04" db="EMBL/GenBank/DDBJ databases">
        <title>Alteromonas portus sp. nov., an alginate lyase-excreting marine bacterium.</title>
        <authorList>
            <person name="Huang H."/>
            <person name="Mo K."/>
            <person name="Bao S."/>
        </authorList>
    </citation>
    <scope>NUCLEOTIDE SEQUENCE [LARGE SCALE GENOMIC DNA]</scope>
    <source>
        <strain evidence="2 3">HB161718</strain>
    </source>
</reference>
<gene>
    <name evidence="2" type="ORF">E5672_13680</name>
</gene>
<dbReference type="RefSeq" id="WP_136782701.1">
    <property type="nucleotide sequence ID" value="NZ_SWCO01000008.1"/>
</dbReference>
<feature type="chain" id="PRO_5020655619" description="DUF2147 domain-containing protein" evidence="1">
    <location>
        <begin position="26"/>
        <end position="119"/>
    </location>
</feature>
<keyword evidence="1" id="KW-0732">Signal</keyword>
<evidence type="ECO:0000313" key="3">
    <source>
        <dbReference type="Proteomes" id="UP000305471"/>
    </source>
</evidence>
<evidence type="ECO:0008006" key="4">
    <source>
        <dbReference type="Google" id="ProtNLM"/>
    </source>
</evidence>
<dbReference type="OrthoDB" id="6401269at2"/>
<feature type="signal peptide" evidence="1">
    <location>
        <begin position="1"/>
        <end position="25"/>
    </location>
</feature>
<dbReference type="EMBL" id="SWCO01000008">
    <property type="protein sequence ID" value="TKB02157.1"/>
    <property type="molecule type" value="Genomic_DNA"/>
</dbReference>
<accession>A0A4U0ZC67</accession>
<organism evidence="2 3">
    <name type="scientific">Alteromonas portus</name>
    <dbReference type="NCBI Taxonomy" id="2565549"/>
    <lineage>
        <taxon>Bacteria</taxon>
        <taxon>Pseudomonadati</taxon>
        <taxon>Pseudomonadota</taxon>
        <taxon>Gammaproteobacteria</taxon>
        <taxon>Alteromonadales</taxon>
        <taxon>Alteromonadaceae</taxon>
        <taxon>Alteromonas/Salinimonas group</taxon>
        <taxon>Alteromonas</taxon>
    </lineage>
</organism>
<evidence type="ECO:0000256" key="1">
    <source>
        <dbReference type="SAM" id="SignalP"/>
    </source>
</evidence>
<protein>
    <recommendedName>
        <fullName evidence="4">DUF2147 domain-containing protein</fullName>
    </recommendedName>
</protein>
<proteinExistence type="predicted"/>
<evidence type="ECO:0000313" key="2">
    <source>
        <dbReference type="EMBL" id="TKB02157.1"/>
    </source>
</evidence>
<name>A0A4U0ZC67_9ALTE</name>
<dbReference type="AlphaFoldDB" id="A0A4U0ZC67"/>
<comment type="caution">
    <text evidence="2">The sequence shown here is derived from an EMBL/GenBank/DDBJ whole genome shotgun (WGS) entry which is preliminary data.</text>
</comment>